<dbReference type="Pfam" id="PF13970">
    <property type="entry name" value="DUF4221"/>
    <property type="match status" value="1"/>
</dbReference>
<keyword evidence="2" id="KW-1185">Reference proteome</keyword>
<accession>A0A1W2H382</accession>
<proteinExistence type="predicted"/>
<dbReference type="PROSITE" id="PS51257">
    <property type="entry name" value="PROKAR_LIPOPROTEIN"/>
    <property type="match status" value="1"/>
</dbReference>
<protein>
    <recommendedName>
        <fullName evidence="3">TolB-like 6-blade propeller-like</fullName>
    </recommendedName>
</protein>
<dbReference type="Proteomes" id="UP000192333">
    <property type="component" value="Chromosome I"/>
</dbReference>
<evidence type="ECO:0008006" key="3">
    <source>
        <dbReference type="Google" id="ProtNLM"/>
    </source>
</evidence>
<gene>
    <name evidence="1" type="ORF">SAMN00777080_1681</name>
</gene>
<reference evidence="2" key="1">
    <citation type="submission" date="2017-04" db="EMBL/GenBank/DDBJ databases">
        <authorList>
            <person name="Varghese N."/>
            <person name="Submissions S."/>
        </authorList>
    </citation>
    <scope>NUCLEOTIDE SEQUENCE [LARGE SCALE GENOMIC DNA]</scope>
    <source>
        <strain evidence="2">DSM 16537</strain>
    </source>
</reference>
<dbReference type="RefSeq" id="WP_084119843.1">
    <property type="nucleotide sequence ID" value="NZ_LT838813.1"/>
</dbReference>
<dbReference type="AlphaFoldDB" id="A0A1W2H382"/>
<dbReference type="InterPro" id="IPR011044">
    <property type="entry name" value="Quino_amine_DH_bsu"/>
</dbReference>
<sequence length="379" mass="43283">MPNRFLLPILLIASFSCGKPGEDITVDTFSYSVDTVTVDAKGEILYLEYELRVADYSEVDGFLYNFNKHSHSIEKIDLDQLEWVGTFPLQQEGPDGTGFWISDIKGVREGQLFLSGEKAGIFNLEGELLKKIDWSNVSPEEGGILDEEKFYIQVINPNFPESAFSLFVNYTKNSVILKKLDASQNRIAIIDIDPNDNYKTYTLGDLSTYNHWAPRVNINSQKDKIIVSHEFANDFYVFSPHGDSLQAVNYTAAYTPSKVTLTTEGDLVNSTDDRKNALQYYLGQVSFGRLVWDAKHQRYYRFSSSTQYGEEERMGWLLPEISNSEVYLSVFDADFKLLDEMPIPELNGLPLSKYFVKDGMLWVFVNLDDEMGFIRVSFE</sequence>
<dbReference type="SUPFAM" id="SSF50969">
    <property type="entry name" value="YVTN repeat-like/Quinoprotein amine dehydrogenase"/>
    <property type="match status" value="1"/>
</dbReference>
<name>A0A1W2H382_9BACT</name>
<dbReference type="InterPro" id="IPR025316">
    <property type="entry name" value="DUF4221"/>
</dbReference>
<evidence type="ECO:0000313" key="2">
    <source>
        <dbReference type="Proteomes" id="UP000192333"/>
    </source>
</evidence>
<evidence type="ECO:0000313" key="1">
    <source>
        <dbReference type="EMBL" id="SMD43102.1"/>
    </source>
</evidence>
<dbReference type="EMBL" id="LT838813">
    <property type="protein sequence ID" value="SMD43102.1"/>
    <property type="molecule type" value="Genomic_DNA"/>
</dbReference>
<organism evidence="1 2">
    <name type="scientific">Aquiflexum balticum DSM 16537</name>
    <dbReference type="NCBI Taxonomy" id="758820"/>
    <lineage>
        <taxon>Bacteria</taxon>
        <taxon>Pseudomonadati</taxon>
        <taxon>Bacteroidota</taxon>
        <taxon>Cytophagia</taxon>
        <taxon>Cytophagales</taxon>
        <taxon>Cyclobacteriaceae</taxon>
        <taxon>Aquiflexum</taxon>
    </lineage>
</organism>
<dbReference type="OrthoDB" id="833511at2"/>